<organism evidence="1 2">
    <name type="scientific">Paradesertivirga mongoliensis</name>
    <dbReference type="NCBI Taxonomy" id="2100740"/>
    <lineage>
        <taxon>Bacteria</taxon>
        <taxon>Pseudomonadati</taxon>
        <taxon>Bacteroidota</taxon>
        <taxon>Sphingobacteriia</taxon>
        <taxon>Sphingobacteriales</taxon>
        <taxon>Sphingobacteriaceae</taxon>
        <taxon>Paradesertivirga</taxon>
    </lineage>
</organism>
<accession>A0ABW4ZK03</accession>
<reference evidence="2" key="1">
    <citation type="journal article" date="2019" name="Int. J. Syst. Evol. Microbiol.">
        <title>The Global Catalogue of Microorganisms (GCM) 10K type strain sequencing project: providing services to taxonomists for standard genome sequencing and annotation.</title>
        <authorList>
            <consortium name="The Broad Institute Genomics Platform"/>
            <consortium name="The Broad Institute Genome Sequencing Center for Infectious Disease"/>
            <person name="Wu L."/>
            <person name="Ma J."/>
        </authorList>
    </citation>
    <scope>NUCLEOTIDE SEQUENCE [LARGE SCALE GENOMIC DNA]</scope>
    <source>
        <strain evidence="2">KCTC 42217</strain>
    </source>
</reference>
<keyword evidence="2" id="KW-1185">Reference proteome</keyword>
<dbReference type="SUPFAM" id="SSF49464">
    <property type="entry name" value="Carboxypeptidase regulatory domain-like"/>
    <property type="match status" value="1"/>
</dbReference>
<name>A0ABW4ZK03_9SPHI</name>
<protein>
    <recommendedName>
        <fullName evidence="3">CarboxypepD_reg-like domain-containing protein</fullName>
    </recommendedName>
</protein>
<comment type="caution">
    <text evidence="1">The sequence shown here is derived from an EMBL/GenBank/DDBJ whole genome shotgun (WGS) entry which is preliminary data.</text>
</comment>
<evidence type="ECO:0008006" key="3">
    <source>
        <dbReference type="Google" id="ProtNLM"/>
    </source>
</evidence>
<proteinExistence type="predicted"/>
<evidence type="ECO:0000313" key="2">
    <source>
        <dbReference type="Proteomes" id="UP001597387"/>
    </source>
</evidence>
<sequence length="240" mass="27807">MPFRVLLTFMIVIPVFTVTAQTQMDARVLEIGSASPLAGVQITNVNLGSSVLSDMQGRFRISVRKGDLLVLTLYSYVSDTVFVTDVKTRDFFLQAISHQLKDVTITGVNTQLGSLVDKETFRRNTGYQRNDDGTMKGGLTFRLRYWNKDSKKERRSQRKIRDYLVEEEIDRVFSVSYIEKHTPLTGDELLDFRGLYRPTVKAYKSPDFHLLLYLNQSYRHFKSLPPEKRRLPKLEPFDPR</sequence>
<dbReference type="InterPro" id="IPR008969">
    <property type="entry name" value="CarboxyPept-like_regulatory"/>
</dbReference>
<evidence type="ECO:0000313" key="1">
    <source>
        <dbReference type="EMBL" id="MFD2162085.1"/>
    </source>
</evidence>
<dbReference type="Proteomes" id="UP001597387">
    <property type="component" value="Unassembled WGS sequence"/>
</dbReference>
<dbReference type="EMBL" id="JBHUHZ010000001">
    <property type="protein sequence ID" value="MFD2162085.1"/>
    <property type="molecule type" value="Genomic_DNA"/>
</dbReference>
<gene>
    <name evidence="1" type="ORF">ACFSJU_06750</name>
</gene>
<dbReference type="RefSeq" id="WP_255897879.1">
    <property type="nucleotide sequence ID" value="NZ_JAFMZO010000001.1"/>
</dbReference>